<evidence type="ECO:0000256" key="9">
    <source>
        <dbReference type="ARBA" id="ARBA00023242"/>
    </source>
</evidence>
<comment type="subcellular location">
    <subcellularLocation>
        <location evidence="2">Nucleus</location>
    </subcellularLocation>
</comment>
<feature type="domain" description="HhH-GPD" evidence="11">
    <location>
        <begin position="1363"/>
        <end position="1516"/>
    </location>
</feature>
<dbReference type="OrthoDB" id="5607at2759"/>
<keyword evidence="8" id="KW-0238">DNA-binding</keyword>
<accession>A0A9Q0JHD4</accession>
<feature type="compositionally biased region" description="Basic and acidic residues" evidence="10">
    <location>
        <begin position="1872"/>
        <end position="1889"/>
    </location>
</feature>
<dbReference type="Proteomes" id="UP001141552">
    <property type="component" value="Unassembled WGS sequence"/>
</dbReference>
<feature type="region of interest" description="Disordered" evidence="10">
    <location>
        <begin position="1861"/>
        <end position="1889"/>
    </location>
</feature>
<dbReference type="PANTHER" id="PTHR46213">
    <property type="entry name" value="TRANSCRIPTIONAL ACTIVATOR DEMETER"/>
    <property type="match status" value="1"/>
</dbReference>
<keyword evidence="5" id="KW-0479">Metal-binding</keyword>
<dbReference type="GO" id="GO:0051539">
    <property type="term" value="F:4 iron, 4 sulfur cluster binding"/>
    <property type="evidence" value="ECO:0007669"/>
    <property type="project" value="UniProtKB-KW"/>
</dbReference>
<dbReference type="GO" id="GO:0141166">
    <property type="term" value="P:chromosomal 5-methylcytosine DNA demethylation pathway"/>
    <property type="evidence" value="ECO:0007669"/>
    <property type="project" value="InterPro"/>
</dbReference>
<evidence type="ECO:0000256" key="3">
    <source>
        <dbReference type="ARBA" id="ARBA00005646"/>
    </source>
</evidence>
<dbReference type="Pfam" id="PF15629">
    <property type="entry name" value="Perm-CXXC"/>
    <property type="match status" value="1"/>
</dbReference>
<dbReference type="InterPro" id="IPR011257">
    <property type="entry name" value="DNA_glycosylase"/>
</dbReference>
<dbReference type="GO" id="GO:0005634">
    <property type="term" value="C:nucleus"/>
    <property type="evidence" value="ECO:0007669"/>
    <property type="project" value="UniProtKB-SubCell"/>
</dbReference>
<feature type="region of interest" description="Disordered" evidence="10">
    <location>
        <begin position="1141"/>
        <end position="1194"/>
    </location>
</feature>
<dbReference type="InterPro" id="IPR028925">
    <property type="entry name" value="RRM_DME"/>
</dbReference>
<feature type="compositionally biased region" description="Basic residues" evidence="10">
    <location>
        <begin position="307"/>
        <end position="316"/>
    </location>
</feature>
<organism evidence="12 13">
    <name type="scientific">Turnera subulata</name>
    <dbReference type="NCBI Taxonomy" id="218843"/>
    <lineage>
        <taxon>Eukaryota</taxon>
        <taxon>Viridiplantae</taxon>
        <taxon>Streptophyta</taxon>
        <taxon>Embryophyta</taxon>
        <taxon>Tracheophyta</taxon>
        <taxon>Spermatophyta</taxon>
        <taxon>Magnoliopsida</taxon>
        <taxon>eudicotyledons</taxon>
        <taxon>Gunneridae</taxon>
        <taxon>Pentapetalae</taxon>
        <taxon>rosids</taxon>
        <taxon>fabids</taxon>
        <taxon>Malpighiales</taxon>
        <taxon>Passifloraceae</taxon>
        <taxon>Turnera</taxon>
    </lineage>
</organism>
<feature type="compositionally biased region" description="Polar residues" evidence="10">
    <location>
        <begin position="1324"/>
        <end position="1344"/>
    </location>
</feature>
<feature type="compositionally biased region" description="Polar residues" evidence="10">
    <location>
        <begin position="10"/>
        <end position="21"/>
    </location>
</feature>
<evidence type="ECO:0000256" key="7">
    <source>
        <dbReference type="ARBA" id="ARBA00023014"/>
    </source>
</evidence>
<dbReference type="GO" id="GO:0006284">
    <property type="term" value="P:base-excision repair"/>
    <property type="evidence" value="ECO:0007669"/>
    <property type="project" value="InterPro"/>
</dbReference>
<feature type="region of interest" description="Disordered" evidence="10">
    <location>
        <begin position="201"/>
        <end position="228"/>
    </location>
</feature>
<sequence>MLNFGEGSPSDPTGRQVSNRRTWIPATPGKPISTRSDISHLTPDNMQNQLGRWSWQEPSQFPNGLVQEHDSLPSLAYFTPPHDYSGNASLAEMGNAFTYLQALPDRCEGLDGSLANFLAMNFAAPGMFPNSSVVAMGVSSDGRPPIPQLDFGVGNWRESYSAEQMFGSQNDCSSSCQRIGYFSSLLTYDGPDLNLSPVEEADGSPNATSTFQFDPVTPDKAKRLGNSKHSAEVNLLAVESSGTDEGKQQELVISEEKEEDQHNLNKLLENFAGISSSAISAHLEEPKDHVGESDRNIDLNKTPQQKPPKRRKHRPKVIREGKPKRAPKAATTKLADSKDKPTGKRKYVRKNGLQELQSTQADSAGGTANHVASKRKYARKKGLEEQSGEDAEHVGEATNFRAGKRKYVRKKGLEEPTRAGAAKSCRRALNLDLENTGDEGQRHAAGQQREMLKNKSQAFNLNASLDAGQTSNEAYMMCTTIPALQGNQNSVSVVEKEQLEMISGLITANQTASIQIPFSERQAGSLQRPPIEGKLVDNLNVTPREANGRLHQHTVGGVGQITYPEKTDCLSVGGSRQIMSQYIPRSYSVEGGNPKRGHSNIEQTSPCISYPRSHSQPWPEIFQVNEFQSCRILGAASSDTHKRKKIEHETLTDKVGMPSLVCGNDVHVIGSAPEGINDTVNSQFGNDSAMMKDNSKINKFVNDFCVQTVTCRRNLSKQQVASESNSCKESVGETNGSTEICELLSLTAAESCEPVPWILPRTGLTLEDWPQHKTWDTEVATKCQTPESSQFNLDISEKGRMPQEQNVSKHYHLLPAKKRGRRAKKKFSDPIDEIIHRMDVLHLSGRGRNVEKNALVPYTGDGAIVPYIGDGAIVPYEKFYIKKHKPRPKVDLDPETDRIWKLLMGKDVSEGLEGTDEEKEKWWEEERKVFSLRVDSFIARMHLVQGDRRFSKWKGSVVDSVIGVFLTQNVSDHLSSSAFISLASLFPGKSKRNRNCGGSGSNFVVEEPEVHILVPNDITKWQEKLPCYPLQDSTRPLNIEEEVLSSQDSVQSSIIQVNGGAGSCSGSNSEVEDPANDCSLNNSQAISFTDLLTMDDISFDEFYGQSCKSSLSHEGYCQRQQQPRDTENGQQRQKLETPYGLNYSNFNQQNNQHNSDRQEPQNPPNNFHLASSARSKVQEEEVKESASWPSTTSRFTEEKYANCTTEKVGQEAQTMGRTTTEEHGQLRCPQTADPHALTEKQLEQANCQHHHECHLYERNKIHSPNTSVIKHANLGEEVAKGHSCPRQQISNIPNPGREVFDVEERISIVDGQTCLDNKLIEQTSKAQVRSSTSPNAKTSANASTARKGKLKSEKKEAFDWDSLRKQVQADGIKESSEDTMDSLDYEALRRASIKEISEAIKARGMNNMLAERIKEFLDRLVNEHGSTDLEWLRDVPPDKAKDYLLSIRGLGLKSVECVRLLTLHHLAFPVDTNVGRIAVRLGWVPLQPLPESLQLHLLELYPILETVQRYLWPRLCKLDRETLYELHYQMITFGKVFCTKTRPNCNACPLRAECRHFASAFASARLALPGPEEKRITTSVIPSTAERNTGVNHMLLTMPEETLLEGAGSEIERCIPIIEEPATPEQHHSEVIETDIEDAFEEDPDEIPTIKLNMEDFTASLQSYMQTSTELQEGDLSKALVALNPAIASIPVPKLKNVSRLRTEHQVYELPDSHPLLSEMDRREPDDPSPYLLALWAPGETANSIEPPQQQCHSQKPGILCSEKTCFQCNSIREANSQTVRGTLLIPCRTAMRGSFPLNGTYFQVNEVFADHESSLKPIDVPRAWIWNLPRRIVYFGTTVSTIFRGFVCVRGFERKTRAPRPLQPRLHLPASKKEKMNKNGEQYRGRSS</sequence>
<feature type="region of interest" description="Disordered" evidence="10">
    <location>
        <begin position="1"/>
        <end position="39"/>
    </location>
</feature>
<dbReference type="GO" id="GO:0046872">
    <property type="term" value="F:metal ion binding"/>
    <property type="evidence" value="ECO:0007669"/>
    <property type="project" value="UniProtKB-KW"/>
</dbReference>
<dbReference type="GO" id="GO:0003677">
    <property type="term" value="F:DNA binding"/>
    <property type="evidence" value="ECO:0007669"/>
    <property type="project" value="UniProtKB-KW"/>
</dbReference>
<keyword evidence="13" id="KW-1185">Reference proteome</keyword>
<keyword evidence="6" id="KW-0408">Iron</keyword>
<evidence type="ECO:0000313" key="13">
    <source>
        <dbReference type="Proteomes" id="UP001141552"/>
    </source>
</evidence>
<dbReference type="InterPro" id="IPR003265">
    <property type="entry name" value="HhH-GPD_domain"/>
</dbReference>
<dbReference type="CDD" id="cd00056">
    <property type="entry name" value="ENDO3c"/>
    <property type="match status" value="1"/>
</dbReference>
<dbReference type="InterPro" id="IPR023170">
    <property type="entry name" value="HhH_base_excis_C"/>
</dbReference>
<keyword evidence="7" id="KW-0411">Iron-sulfur</keyword>
<protein>
    <recommendedName>
        <fullName evidence="11">HhH-GPD domain-containing protein</fullName>
    </recommendedName>
</protein>
<dbReference type="GO" id="GO:0019104">
    <property type="term" value="F:DNA N-glycosylase activity"/>
    <property type="evidence" value="ECO:0007669"/>
    <property type="project" value="InterPro"/>
</dbReference>
<reference evidence="12" key="1">
    <citation type="submission" date="2022-02" db="EMBL/GenBank/DDBJ databases">
        <authorList>
            <person name="Henning P.M."/>
            <person name="McCubbin A.G."/>
            <person name="Shore J.S."/>
        </authorList>
    </citation>
    <scope>NUCLEOTIDE SEQUENCE</scope>
    <source>
        <strain evidence="12">F60SS</strain>
        <tissue evidence="12">Leaves</tissue>
    </source>
</reference>
<dbReference type="InterPro" id="IPR003651">
    <property type="entry name" value="Endonuclease3_FeS-loop_motif"/>
</dbReference>
<dbReference type="Gene3D" id="1.10.1670.10">
    <property type="entry name" value="Helix-hairpin-Helix base-excision DNA repair enzymes (C-terminal)"/>
    <property type="match status" value="1"/>
</dbReference>
<evidence type="ECO:0000259" key="11">
    <source>
        <dbReference type="SMART" id="SM00478"/>
    </source>
</evidence>
<comment type="caution">
    <text evidence="12">The sequence shown here is derived from an EMBL/GenBank/DDBJ whole genome shotgun (WGS) entry which is preliminary data.</text>
</comment>
<evidence type="ECO:0000256" key="8">
    <source>
        <dbReference type="ARBA" id="ARBA00023125"/>
    </source>
</evidence>
<dbReference type="Gene3D" id="1.10.340.30">
    <property type="entry name" value="Hypothetical protein, domain 2"/>
    <property type="match status" value="1"/>
</dbReference>
<dbReference type="SMART" id="SM00525">
    <property type="entry name" value="FES"/>
    <property type="match status" value="1"/>
</dbReference>
<dbReference type="EMBL" id="JAKUCV010002693">
    <property type="protein sequence ID" value="KAJ4841798.1"/>
    <property type="molecule type" value="Genomic_DNA"/>
</dbReference>
<keyword evidence="9" id="KW-0539">Nucleus</keyword>
<proteinExistence type="inferred from homology"/>
<name>A0A9Q0JHD4_9ROSI</name>
<evidence type="ECO:0000256" key="2">
    <source>
        <dbReference type="ARBA" id="ARBA00004123"/>
    </source>
</evidence>
<evidence type="ECO:0000256" key="6">
    <source>
        <dbReference type="ARBA" id="ARBA00023004"/>
    </source>
</evidence>
<evidence type="ECO:0000256" key="1">
    <source>
        <dbReference type="ARBA" id="ARBA00001966"/>
    </source>
</evidence>
<dbReference type="InterPro" id="IPR044811">
    <property type="entry name" value="DME/ROS1"/>
</dbReference>
<evidence type="ECO:0000256" key="10">
    <source>
        <dbReference type="SAM" id="MobiDB-lite"/>
    </source>
</evidence>
<feature type="region of interest" description="Disordered" evidence="10">
    <location>
        <begin position="284"/>
        <end position="396"/>
    </location>
</feature>
<dbReference type="SUPFAM" id="SSF48150">
    <property type="entry name" value="DNA-glycosylase"/>
    <property type="match status" value="1"/>
</dbReference>
<feature type="compositionally biased region" description="Low complexity" evidence="10">
    <location>
        <begin position="1142"/>
        <end position="1153"/>
    </location>
</feature>
<dbReference type="GO" id="GO:0035514">
    <property type="term" value="F:DNA demethylase activity"/>
    <property type="evidence" value="ECO:0007669"/>
    <property type="project" value="InterPro"/>
</dbReference>
<dbReference type="PANTHER" id="PTHR46213:SF24">
    <property type="entry name" value="HHH-GPD DOMAIN-CONTAINING PROTEIN"/>
    <property type="match status" value="1"/>
</dbReference>
<feature type="compositionally biased region" description="Basic and acidic residues" evidence="10">
    <location>
        <begin position="284"/>
        <end position="298"/>
    </location>
</feature>
<dbReference type="FunFam" id="1.10.1670.10:FF:000004">
    <property type="entry name" value="DNA glycosylase/AP lyase ROS1"/>
    <property type="match status" value="1"/>
</dbReference>
<dbReference type="InterPro" id="IPR028924">
    <property type="entry name" value="Perm-CXXC"/>
</dbReference>
<comment type="similarity">
    <text evidence="3">Belongs to the DNA glycosylase family. DEMETER subfamily.</text>
</comment>
<dbReference type="Pfam" id="PF15628">
    <property type="entry name" value="RRM_DME"/>
    <property type="match status" value="1"/>
</dbReference>
<dbReference type="SMART" id="SM00478">
    <property type="entry name" value="ENDO3c"/>
    <property type="match status" value="1"/>
</dbReference>
<evidence type="ECO:0000256" key="4">
    <source>
        <dbReference type="ARBA" id="ARBA00022485"/>
    </source>
</evidence>
<evidence type="ECO:0000256" key="5">
    <source>
        <dbReference type="ARBA" id="ARBA00022723"/>
    </source>
</evidence>
<reference evidence="12" key="2">
    <citation type="journal article" date="2023" name="Plants (Basel)">
        <title>Annotation of the Turnera subulata (Passifloraceae) Draft Genome Reveals the S-Locus Evolved after the Divergence of Turneroideae from Passifloroideae in a Stepwise Manner.</title>
        <authorList>
            <person name="Henning P.M."/>
            <person name="Roalson E.H."/>
            <person name="Mir W."/>
            <person name="McCubbin A.G."/>
            <person name="Shore J.S."/>
        </authorList>
    </citation>
    <scope>NUCLEOTIDE SEQUENCE</scope>
    <source>
        <strain evidence="12">F60SS</strain>
    </source>
</reference>
<dbReference type="GO" id="GO:0003906">
    <property type="term" value="F:DNA-(apurinic or apyrimidinic site) endonuclease activity"/>
    <property type="evidence" value="ECO:0007669"/>
    <property type="project" value="UniProtKB-ARBA"/>
</dbReference>
<keyword evidence="4" id="KW-0004">4Fe-4S</keyword>
<feature type="region of interest" description="Disordered" evidence="10">
    <location>
        <begin position="1324"/>
        <end position="1353"/>
    </location>
</feature>
<comment type="cofactor">
    <cofactor evidence="1">
        <name>[4Fe-4S] cluster</name>
        <dbReference type="ChEBI" id="CHEBI:49883"/>
    </cofactor>
</comment>
<gene>
    <name evidence="12" type="ORF">Tsubulata_044787</name>
</gene>
<feature type="compositionally biased region" description="Polar residues" evidence="10">
    <location>
        <begin position="1164"/>
        <end position="1175"/>
    </location>
</feature>
<evidence type="ECO:0000313" key="12">
    <source>
        <dbReference type="EMBL" id="KAJ4841798.1"/>
    </source>
</evidence>